<sequence>MQMDNTLVKASDLLPMKLLILDVEGLLLYVECFMDRSSKTAAGDVIGTKKIIRRNGVHKFITKCLELFDIALRTCSDRNLLYDYMFYLFSGDQYDKFLFQWDQGKALDTKERWTRNNREIWLLLKPMKTVWEAFPDFNAKNTLLVEGEGFVCAREFKSYIKFLRSYG</sequence>
<comment type="caution">
    <text evidence="1">The sequence shown here is derived from an EMBL/GenBank/DDBJ whole genome shotgun (WGS) entry which is preliminary data.</text>
</comment>
<evidence type="ECO:0008006" key="3">
    <source>
        <dbReference type="Google" id="ProtNLM"/>
    </source>
</evidence>
<reference evidence="1 2" key="1">
    <citation type="submission" date="2024-09" db="EMBL/GenBank/DDBJ databases">
        <title>Chromosome-scale assembly of Riccia sorocarpa.</title>
        <authorList>
            <person name="Paukszto L."/>
        </authorList>
    </citation>
    <scope>NUCLEOTIDE SEQUENCE [LARGE SCALE GENOMIC DNA]</scope>
    <source>
        <strain evidence="1">LP-2024</strain>
        <tissue evidence="1">Aerial parts of the thallus</tissue>
    </source>
</reference>
<keyword evidence="2" id="KW-1185">Reference proteome</keyword>
<evidence type="ECO:0000313" key="1">
    <source>
        <dbReference type="EMBL" id="KAL3693169.1"/>
    </source>
</evidence>
<proteinExistence type="predicted"/>
<dbReference type="SUPFAM" id="SSF56784">
    <property type="entry name" value="HAD-like"/>
    <property type="match status" value="1"/>
</dbReference>
<dbReference type="EMBL" id="JBJQOH010000003">
    <property type="protein sequence ID" value="KAL3693169.1"/>
    <property type="molecule type" value="Genomic_DNA"/>
</dbReference>
<accession>A0ABD3HUY8</accession>
<dbReference type="InterPro" id="IPR036412">
    <property type="entry name" value="HAD-like_sf"/>
</dbReference>
<gene>
    <name evidence="1" type="ORF">R1sor_006820</name>
</gene>
<name>A0ABD3HUY8_9MARC</name>
<dbReference type="AlphaFoldDB" id="A0ABD3HUY8"/>
<evidence type="ECO:0000313" key="2">
    <source>
        <dbReference type="Proteomes" id="UP001633002"/>
    </source>
</evidence>
<dbReference type="Proteomes" id="UP001633002">
    <property type="component" value="Unassembled WGS sequence"/>
</dbReference>
<dbReference type="InterPro" id="IPR023214">
    <property type="entry name" value="HAD_sf"/>
</dbReference>
<organism evidence="1 2">
    <name type="scientific">Riccia sorocarpa</name>
    <dbReference type="NCBI Taxonomy" id="122646"/>
    <lineage>
        <taxon>Eukaryota</taxon>
        <taxon>Viridiplantae</taxon>
        <taxon>Streptophyta</taxon>
        <taxon>Embryophyta</taxon>
        <taxon>Marchantiophyta</taxon>
        <taxon>Marchantiopsida</taxon>
        <taxon>Marchantiidae</taxon>
        <taxon>Marchantiales</taxon>
        <taxon>Ricciaceae</taxon>
        <taxon>Riccia</taxon>
    </lineage>
</organism>
<protein>
    <recommendedName>
        <fullName evidence="3">FCP1 homology domain-containing protein</fullName>
    </recommendedName>
</protein>
<dbReference type="Gene3D" id="3.40.50.1000">
    <property type="entry name" value="HAD superfamily/HAD-like"/>
    <property type="match status" value="1"/>
</dbReference>